<feature type="domain" description="HTH cro/C1-type" evidence="1">
    <location>
        <begin position="18"/>
        <end position="73"/>
    </location>
</feature>
<proteinExistence type="predicted"/>
<dbReference type="Pfam" id="PF13560">
    <property type="entry name" value="HTH_31"/>
    <property type="match status" value="1"/>
</dbReference>
<dbReference type="Proteomes" id="UP001365781">
    <property type="component" value="Unassembled WGS sequence"/>
</dbReference>
<gene>
    <name evidence="2" type="ORF">WB403_29760</name>
</gene>
<reference evidence="2 3" key="1">
    <citation type="submission" date="2024-03" db="EMBL/GenBank/DDBJ databases">
        <title>First Report of Pectobacterium brasiliscabiei causing potato scab in china.</title>
        <authorList>
            <person name="Handique U."/>
        </authorList>
    </citation>
    <scope>NUCLEOTIDE SEQUENCE [LARGE SCALE GENOMIC DNA]</scope>
    <source>
        <strain evidence="2 3">ZRIMU1503</strain>
    </source>
</reference>
<accession>A0ABU8GJH8</accession>
<dbReference type="SUPFAM" id="SSF47413">
    <property type="entry name" value="lambda repressor-like DNA-binding domains"/>
    <property type="match status" value="1"/>
</dbReference>
<dbReference type="EMBL" id="JBBAYM010000022">
    <property type="protein sequence ID" value="MEI5613341.1"/>
    <property type="molecule type" value="Genomic_DNA"/>
</dbReference>
<dbReference type="PROSITE" id="PS50943">
    <property type="entry name" value="HTH_CROC1"/>
    <property type="match status" value="1"/>
</dbReference>
<dbReference type="SMART" id="SM00530">
    <property type="entry name" value="HTH_XRE"/>
    <property type="match status" value="1"/>
</dbReference>
<dbReference type="InterPro" id="IPR010982">
    <property type="entry name" value="Lambda_DNA-bd_dom_sf"/>
</dbReference>
<organism evidence="2 3">
    <name type="scientific">Streptomyces brasiliscabiei</name>
    <dbReference type="NCBI Taxonomy" id="2736302"/>
    <lineage>
        <taxon>Bacteria</taxon>
        <taxon>Bacillati</taxon>
        <taxon>Actinomycetota</taxon>
        <taxon>Actinomycetes</taxon>
        <taxon>Kitasatosporales</taxon>
        <taxon>Streptomycetaceae</taxon>
        <taxon>Streptomyces</taxon>
    </lineage>
</organism>
<keyword evidence="3" id="KW-1185">Reference proteome</keyword>
<evidence type="ECO:0000313" key="2">
    <source>
        <dbReference type="EMBL" id="MEI5613341.1"/>
    </source>
</evidence>
<dbReference type="Gene3D" id="1.10.260.40">
    <property type="entry name" value="lambda repressor-like DNA-binding domains"/>
    <property type="match status" value="1"/>
</dbReference>
<sequence>MPPRSTPTARQERLGAELRKIRDRAGVTARAAAALLGTNPIQQSAYEAGRSGISEERIRRLAAHCACDDTAYVDALVSMANERGKGWWEGYRGTVVAQGLALAESEYHATRIRTFQVVHIPGLLQTEEHMRALFNYGSHNVPPSDVDTFVAYRSQRQQVLDEPSGTPYEAIVHEAALRIRVGGRDATRTQLKRLLERSDAANVTVRVLPFDTDDFAGTGYSMLYLHGPVPQLDTVQIDTGHDSEFFDAEARLLQYRRRYERVTAAALPVAESRDLIARIAHEL</sequence>
<comment type="caution">
    <text evidence="2">The sequence shown here is derived from an EMBL/GenBank/DDBJ whole genome shotgun (WGS) entry which is preliminary data.</text>
</comment>
<dbReference type="RefSeq" id="WP_336542137.1">
    <property type="nucleotide sequence ID" value="NZ_JBBAYL010000011.1"/>
</dbReference>
<dbReference type="CDD" id="cd00093">
    <property type="entry name" value="HTH_XRE"/>
    <property type="match status" value="1"/>
</dbReference>
<protein>
    <submittedName>
        <fullName evidence="2">Scr1 family TA system antitoxin-like transcriptional regulator</fullName>
    </submittedName>
</protein>
<evidence type="ECO:0000313" key="3">
    <source>
        <dbReference type="Proteomes" id="UP001365781"/>
    </source>
</evidence>
<dbReference type="Pfam" id="PF19054">
    <property type="entry name" value="DUF5753"/>
    <property type="match status" value="1"/>
</dbReference>
<name>A0ABU8GJH8_9ACTN</name>
<dbReference type="InterPro" id="IPR001387">
    <property type="entry name" value="Cro/C1-type_HTH"/>
</dbReference>
<evidence type="ECO:0000259" key="1">
    <source>
        <dbReference type="PROSITE" id="PS50943"/>
    </source>
</evidence>
<dbReference type="InterPro" id="IPR043917">
    <property type="entry name" value="DUF5753"/>
</dbReference>